<dbReference type="EMBL" id="MAHX01000020">
    <property type="protein sequence ID" value="OPC61574.1"/>
    <property type="molecule type" value="Genomic_DNA"/>
</dbReference>
<evidence type="ECO:0008006" key="3">
    <source>
        <dbReference type="Google" id="ProtNLM"/>
    </source>
</evidence>
<evidence type="ECO:0000313" key="1">
    <source>
        <dbReference type="EMBL" id="OPC61574.1"/>
    </source>
</evidence>
<comment type="caution">
    <text evidence="1">The sequence shown here is derived from an EMBL/GenBank/DDBJ whole genome shotgun (WGS) entry which is preliminary data.</text>
</comment>
<sequence length="505" mass="59364">MVIKKKLITTREEREALSFWDEYYKSLQNTEVVDTTETPEEKEDRIKKLEADPEKWFKYYFEKYCTAEPMPFHKRSTRRVLENPEWYEVRPWSRELSKSGRTMMELLFLHCTGKKKFTLMISANKDAAVRLLKPYKLAFEKNPRLRNDYGDQVNYGNWAEDEFVTRSGSMFIAVGAGQAPRGARNEEFRPDSVVMDDFDTDEDCRNPDIIDKKWEWFEQAVYGTRSISNPLLVIFNGNIIADYCCIKKAMEIADFYEIINIRDKNGKSTWPTKNTEAMIDRVLSKISAASAQKEYFNNPIVLGKVFKKLHYGKVQPLHKYKYLVAYTDPSYKKNGDYKATFIIGKYKDEYHVLWVRCQQTSVSNMIEWQFEALKFVNDKSALFLYIEYPWIDDTLKREIKKANKRHNRVLNLKADERSKPDKFYRIESNLEPLNSSVKLIFADYLEGTPDMKTVEFQFLALSPKSRANDDAPDACEGGVWIINHKNLIQTAPPSHYRPPINKKRY</sequence>
<dbReference type="Gene3D" id="3.40.50.300">
    <property type="entry name" value="P-loop containing nucleotide triphosphate hydrolases"/>
    <property type="match status" value="1"/>
</dbReference>
<accession>A0A1T3MAG6</accession>
<name>A0A1T3MAG6_9FLAO</name>
<organism evidence="1 2">
    <name type="scientific">Elizabethkingia occulta</name>
    <dbReference type="NCBI Taxonomy" id="1867263"/>
    <lineage>
        <taxon>Bacteria</taxon>
        <taxon>Pseudomonadati</taxon>
        <taxon>Bacteroidota</taxon>
        <taxon>Flavobacteriia</taxon>
        <taxon>Flavobacteriales</taxon>
        <taxon>Weeksellaceae</taxon>
        <taxon>Elizabethkingia</taxon>
    </lineage>
</organism>
<evidence type="ECO:0000313" key="2">
    <source>
        <dbReference type="Proteomes" id="UP000190813"/>
    </source>
</evidence>
<dbReference type="InterPro" id="IPR027417">
    <property type="entry name" value="P-loop_NTPase"/>
</dbReference>
<protein>
    <recommendedName>
        <fullName evidence="3">Terminase large subunit gp17-like C-terminal domain-containing protein</fullName>
    </recommendedName>
</protein>
<dbReference type="RefSeq" id="WP_078773003.1">
    <property type="nucleotide sequence ID" value="NZ_CBCSBR010000018.1"/>
</dbReference>
<gene>
    <name evidence="1" type="ORF">BAZ10_10740</name>
</gene>
<dbReference type="AlphaFoldDB" id="A0A1T3MAG6"/>
<reference evidence="1 2" key="1">
    <citation type="submission" date="2016-06" db="EMBL/GenBank/DDBJ databases">
        <title>Revisiting the taxonomy of the Elizabethkingia Genus based on Whole-Genome Sequencing, Optical Mapping, and MALDI-TOF.</title>
        <authorList>
            <person name="Nicholson A.C."/>
        </authorList>
    </citation>
    <scope>NUCLEOTIDE SEQUENCE [LARGE SCALE GENOMIC DNA]</scope>
    <source>
        <strain evidence="1 2">G4070</strain>
    </source>
</reference>
<proteinExistence type="predicted"/>
<dbReference type="Proteomes" id="UP000190813">
    <property type="component" value="Unassembled WGS sequence"/>
</dbReference>
<keyword evidence="2" id="KW-1185">Reference proteome</keyword>